<organism evidence="2 3">
    <name type="scientific">Araneus ventricosus</name>
    <name type="common">Orbweaver spider</name>
    <name type="synonym">Epeira ventricosa</name>
    <dbReference type="NCBI Taxonomy" id="182803"/>
    <lineage>
        <taxon>Eukaryota</taxon>
        <taxon>Metazoa</taxon>
        <taxon>Ecdysozoa</taxon>
        <taxon>Arthropoda</taxon>
        <taxon>Chelicerata</taxon>
        <taxon>Arachnida</taxon>
        <taxon>Araneae</taxon>
        <taxon>Araneomorphae</taxon>
        <taxon>Entelegynae</taxon>
        <taxon>Araneoidea</taxon>
        <taxon>Araneidae</taxon>
        <taxon>Araneus</taxon>
    </lineage>
</organism>
<sequence length="131" mass="14896">MNKKENSGREIWNNCPHGFSAPSATKPAEEISQTMKGRRSQRMPKREAQEQRMLPSSWFPWQRGGSMTSPSPVTSHLHTASQPCLVGHQYLQSLIPRFPYTMVARPSFPCAALSHTLPHYSPSFSSRFVFY</sequence>
<feature type="region of interest" description="Disordered" evidence="1">
    <location>
        <begin position="1"/>
        <end position="78"/>
    </location>
</feature>
<dbReference type="AlphaFoldDB" id="A0A4Y2WER3"/>
<proteinExistence type="predicted"/>
<name>A0A4Y2WER3_ARAVE</name>
<keyword evidence="3" id="KW-1185">Reference proteome</keyword>
<gene>
    <name evidence="2" type="ORF">AVEN_268656_1</name>
</gene>
<evidence type="ECO:0000313" key="2">
    <source>
        <dbReference type="EMBL" id="GBO34557.1"/>
    </source>
</evidence>
<evidence type="ECO:0000313" key="3">
    <source>
        <dbReference type="Proteomes" id="UP000499080"/>
    </source>
</evidence>
<comment type="caution">
    <text evidence="2">The sequence shown here is derived from an EMBL/GenBank/DDBJ whole genome shotgun (WGS) entry which is preliminary data.</text>
</comment>
<dbReference type="EMBL" id="BGPR01058394">
    <property type="protein sequence ID" value="GBO34557.1"/>
    <property type="molecule type" value="Genomic_DNA"/>
</dbReference>
<dbReference type="Proteomes" id="UP000499080">
    <property type="component" value="Unassembled WGS sequence"/>
</dbReference>
<evidence type="ECO:0000256" key="1">
    <source>
        <dbReference type="SAM" id="MobiDB-lite"/>
    </source>
</evidence>
<accession>A0A4Y2WER3</accession>
<reference evidence="2 3" key="1">
    <citation type="journal article" date="2019" name="Sci. Rep.">
        <title>Orb-weaving spider Araneus ventricosus genome elucidates the spidroin gene catalogue.</title>
        <authorList>
            <person name="Kono N."/>
            <person name="Nakamura H."/>
            <person name="Ohtoshi R."/>
            <person name="Moran D.A.P."/>
            <person name="Shinohara A."/>
            <person name="Yoshida Y."/>
            <person name="Fujiwara M."/>
            <person name="Mori M."/>
            <person name="Tomita M."/>
            <person name="Arakawa K."/>
        </authorList>
    </citation>
    <scope>NUCLEOTIDE SEQUENCE [LARGE SCALE GENOMIC DNA]</scope>
</reference>
<protein>
    <submittedName>
        <fullName evidence="2">Uncharacterized protein</fullName>
    </submittedName>
</protein>
<feature type="compositionally biased region" description="Polar residues" evidence="1">
    <location>
        <begin position="65"/>
        <end position="78"/>
    </location>
</feature>